<feature type="compositionally biased region" description="Pro residues" evidence="2">
    <location>
        <begin position="43"/>
        <end position="56"/>
    </location>
</feature>
<proteinExistence type="predicted"/>
<accession>A0AA48L789</accession>
<dbReference type="AlphaFoldDB" id="A0AA48L789"/>
<dbReference type="GeneID" id="85497076"/>
<feature type="compositionally biased region" description="Basic and acidic residues" evidence="2">
    <location>
        <begin position="218"/>
        <end position="229"/>
    </location>
</feature>
<evidence type="ECO:0000313" key="4">
    <source>
        <dbReference type="Proteomes" id="UP001233271"/>
    </source>
</evidence>
<evidence type="ECO:0000256" key="2">
    <source>
        <dbReference type="SAM" id="MobiDB-lite"/>
    </source>
</evidence>
<feature type="region of interest" description="Disordered" evidence="2">
    <location>
        <begin position="1"/>
        <end position="85"/>
    </location>
</feature>
<keyword evidence="1" id="KW-0175">Coiled coil</keyword>
<evidence type="ECO:0000313" key="3">
    <source>
        <dbReference type="EMBL" id="BEI93206.1"/>
    </source>
</evidence>
<evidence type="ECO:0000256" key="1">
    <source>
        <dbReference type="SAM" id="Coils"/>
    </source>
</evidence>
<dbReference type="EMBL" id="AP028216">
    <property type="protein sequence ID" value="BEI93206.1"/>
    <property type="molecule type" value="Genomic_DNA"/>
</dbReference>
<dbReference type="Proteomes" id="UP001233271">
    <property type="component" value="Chromosome 5"/>
</dbReference>
<feature type="compositionally biased region" description="Low complexity" evidence="2">
    <location>
        <begin position="282"/>
        <end position="334"/>
    </location>
</feature>
<feature type="compositionally biased region" description="Basic and acidic residues" evidence="2">
    <location>
        <begin position="248"/>
        <end position="275"/>
    </location>
</feature>
<organism evidence="3 4">
    <name type="scientific">Cutaneotrichosporon cavernicola</name>
    <dbReference type="NCBI Taxonomy" id="279322"/>
    <lineage>
        <taxon>Eukaryota</taxon>
        <taxon>Fungi</taxon>
        <taxon>Dikarya</taxon>
        <taxon>Basidiomycota</taxon>
        <taxon>Agaricomycotina</taxon>
        <taxon>Tremellomycetes</taxon>
        <taxon>Trichosporonales</taxon>
        <taxon>Trichosporonaceae</taxon>
        <taxon>Cutaneotrichosporon</taxon>
    </lineage>
</organism>
<dbReference type="RefSeq" id="XP_060458471.1">
    <property type="nucleotide sequence ID" value="XM_060602037.1"/>
</dbReference>
<reference evidence="3" key="1">
    <citation type="journal article" date="2023" name="BMC Genomics">
        <title>Chromosome-level genome assemblies of Cutaneotrichosporon spp. (Trichosporonales, Basidiomycota) reveal imbalanced evolution between nucleotide sequences and chromosome synteny.</title>
        <authorList>
            <person name="Kobayashi Y."/>
            <person name="Kayamori A."/>
            <person name="Aoki K."/>
            <person name="Shiwa Y."/>
            <person name="Matsutani M."/>
            <person name="Fujita N."/>
            <person name="Sugita T."/>
            <person name="Iwasaki W."/>
            <person name="Tanaka N."/>
            <person name="Takashima M."/>
        </authorList>
    </citation>
    <scope>NUCLEOTIDE SEQUENCE</scope>
    <source>
        <strain evidence="3">HIS019</strain>
    </source>
</reference>
<keyword evidence="4" id="KW-1185">Reference proteome</keyword>
<feature type="compositionally biased region" description="Basic and acidic residues" evidence="2">
    <location>
        <begin position="76"/>
        <end position="85"/>
    </location>
</feature>
<protein>
    <submittedName>
        <fullName evidence="3">Uncharacterized protein</fullName>
    </submittedName>
</protein>
<sequence>MMGDDVDVDMSPPGSPRRRRTCPPTVNAYSVAPPLSSSSRRTPYPPPALALSPPTPQALGRSLTRVSPQPKGALAQDDHEPDTGPCHEPDCVRGCAQYRLMLLLEDERTTSSRLRRDLSDYQARLEMAQRDPAQLVVDLSESQSRADAAERLVSQLRRDLAEAERRAERVERHSDRVAKDFEWYAQKLEAERNQWAHEKGQFLANHERVEVENRELREKLGLPRQEPRSTRGIVMTNPNDPDGWVRVGQKEKVEVVGRRFKSSAEADAHDAEMARRSRPGRTIPNPAVTTPPAAVGVPQSPTTTSTSQTTSPASSPTISDGTSTSSTARPSPSASIPPPS</sequence>
<feature type="region of interest" description="Disordered" evidence="2">
    <location>
        <begin position="218"/>
        <end position="340"/>
    </location>
</feature>
<feature type="coiled-coil region" evidence="1">
    <location>
        <begin position="104"/>
        <end position="180"/>
    </location>
</feature>
<feature type="compositionally biased region" description="Low complexity" evidence="2">
    <location>
        <begin position="33"/>
        <end position="42"/>
    </location>
</feature>
<name>A0AA48L789_9TREE</name>
<dbReference type="KEGG" id="ccac:CcaHIS019_0508340"/>
<gene>
    <name evidence="3" type="ORF">CcaverHIS019_0508340</name>
</gene>